<evidence type="ECO:0000256" key="2">
    <source>
        <dbReference type="ARBA" id="ARBA00022517"/>
    </source>
</evidence>
<feature type="domain" description="YqgF/RNase H-like" evidence="6">
    <location>
        <begin position="2"/>
        <end position="100"/>
    </location>
</feature>
<evidence type="ECO:0000256" key="3">
    <source>
        <dbReference type="ARBA" id="ARBA00022722"/>
    </source>
</evidence>
<accession>A0A378RI75</accession>
<dbReference type="SUPFAM" id="SSF53098">
    <property type="entry name" value="Ribonuclease H-like"/>
    <property type="match status" value="1"/>
</dbReference>
<dbReference type="Proteomes" id="UP000255024">
    <property type="component" value="Unassembled WGS sequence"/>
</dbReference>
<keyword evidence="2 5" id="KW-0690">Ribosome biogenesis</keyword>
<dbReference type="PANTHER" id="PTHR33317">
    <property type="entry name" value="POLYNUCLEOTIDYL TRANSFERASE, RIBONUCLEASE H-LIKE SUPERFAMILY PROTEIN"/>
    <property type="match status" value="1"/>
</dbReference>
<protein>
    <recommendedName>
        <fullName evidence="5">Putative pre-16S rRNA nuclease</fullName>
        <ecNumber evidence="5">3.1.-.-</ecNumber>
    </recommendedName>
</protein>
<keyword evidence="3 5" id="KW-0540">Nuclease</keyword>
<dbReference type="InterPro" id="IPR012337">
    <property type="entry name" value="RNaseH-like_sf"/>
</dbReference>
<comment type="function">
    <text evidence="5">Could be a nuclease involved in processing of the 5'-end of pre-16S rRNA.</text>
</comment>
<name>A0A378RI75_MYROD</name>
<dbReference type="InterPro" id="IPR006641">
    <property type="entry name" value="YqgF/RNaseH-like_dom"/>
</dbReference>
<dbReference type="SMART" id="SM00732">
    <property type="entry name" value="YqgFc"/>
    <property type="match status" value="1"/>
</dbReference>
<keyword evidence="1 5" id="KW-0963">Cytoplasm</keyword>
<keyword evidence="4 5" id="KW-0378">Hydrolase</keyword>
<dbReference type="CDD" id="cd16964">
    <property type="entry name" value="YqgF"/>
    <property type="match status" value="1"/>
</dbReference>
<reference evidence="7 8" key="1">
    <citation type="submission" date="2018-06" db="EMBL/GenBank/DDBJ databases">
        <authorList>
            <consortium name="Pathogen Informatics"/>
            <person name="Doyle S."/>
        </authorList>
    </citation>
    <scope>NUCLEOTIDE SEQUENCE [LARGE SCALE GENOMIC DNA]</scope>
    <source>
        <strain evidence="7 8">NCTC11179</strain>
    </source>
</reference>
<organism evidence="7 8">
    <name type="scientific">Myroides odoratus</name>
    <name type="common">Flavobacterium odoratum</name>
    <dbReference type="NCBI Taxonomy" id="256"/>
    <lineage>
        <taxon>Bacteria</taxon>
        <taxon>Pseudomonadati</taxon>
        <taxon>Bacteroidota</taxon>
        <taxon>Flavobacteriia</taxon>
        <taxon>Flavobacteriales</taxon>
        <taxon>Flavobacteriaceae</taxon>
        <taxon>Myroides</taxon>
    </lineage>
</organism>
<dbReference type="AlphaFoldDB" id="A0A378RI75"/>
<evidence type="ECO:0000313" key="7">
    <source>
        <dbReference type="EMBL" id="STZ26645.1"/>
    </source>
</evidence>
<proteinExistence type="inferred from homology"/>
<dbReference type="PANTHER" id="PTHR33317:SF4">
    <property type="entry name" value="POLYNUCLEOTIDYL TRANSFERASE, RIBONUCLEASE H-LIKE SUPERFAMILY PROTEIN"/>
    <property type="match status" value="1"/>
</dbReference>
<evidence type="ECO:0000256" key="1">
    <source>
        <dbReference type="ARBA" id="ARBA00022490"/>
    </source>
</evidence>
<dbReference type="InterPro" id="IPR005227">
    <property type="entry name" value="YqgF"/>
</dbReference>
<comment type="subcellular location">
    <subcellularLocation>
        <location evidence="5">Cytoplasm</location>
    </subcellularLocation>
</comment>
<dbReference type="HAMAP" id="MF_00651">
    <property type="entry name" value="Nuclease_YqgF"/>
    <property type="match status" value="1"/>
</dbReference>
<evidence type="ECO:0000256" key="5">
    <source>
        <dbReference type="HAMAP-Rule" id="MF_00651"/>
    </source>
</evidence>
<evidence type="ECO:0000259" key="6">
    <source>
        <dbReference type="SMART" id="SM00732"/>
    </source>
</evidence>
<dbReference type="RefSeq" id="WP_115089755.1">
    <property type="nucleotide sequence ID" value="NZ_CP068107.1"/>
</dbReference>
<dbReference type="GO" id="GO:0004518">
    <property type="term" value="F:nuclease activity"/>
    <property type="evidence" value="ECO:0007669"/>
    <property type="project" value="UniProtKB-KW"/>
</dbReference>
<gene>
    <name evidence="7" type="primary">yrrK</name>
    <name evidence="7" type="ORF">NCTC11179_00167</name>
</gene>
<dbReference type="EMBL" id="UGQL01000001">
    <property type="protein sequence ID" value="STZ26645.1"/>
    <property type="molecule type" value="Genomic_DNA"/>
</dbReference>
<dbReference type="GO" id="GO:0005829">
    <property type="term" value="C:cytosol"/>
    <property type="evidence" value="ECO:0007669"/>
    <property type="project" value="TreeGrafter"/>
</dbReference>
<dbReference type="InterPro" id="IPR037027">
    <property type="entry name" value="YqgF/RNaseH-like_dom_sf"/>
</dbReference>
<sequence length="138" mass="15737">MGRLLAIDFGQKRTGIAVTDELQIIASGLTTVDTKELMSFLKDYFQKEKVEKVVIGEPKRLNNEPSEVTPILNAFIDTFKNTFPTMPVERIDERFTSKMAFQTMIDSGLKKKQRQNKALIDEIAATIILQDYMGRNTF</sequence>
<evidence type="ECO:0000313" key="8">
    <source>
        <dbReference type="Proteomes" id="UP000255024"/>
    </source>
</evidence>
<dbReference type="GO" id="GO:0000967">
    <property type="term" value="P:rRNA 5'-end processing"/>
    <property type="evidence" value="ECO:0007669"/>
    <property type="project" value="UniProtKB-UniRule"/>
</dbReference>
<evidence type="ECO:0000256" key="4">
    <source>
        <dbReference type="ARBA" id="ARBA00022801"/>
    </source>
</evidence>
<dbReference type="Gene3D" id="3.30.420.140">
    <property type="entry name" value="YqgF/RNase H-like domain"/>
    <property type="match status" value="1"/>
</dbReference>
<keyword evidence="8" id="KW-1185">Reference proteome</keyword>
<dbReference type="EC" id="3.1.-.-" evidence="5"/>
<comment type="similarity">
    <text evidence="5">Belongs to the YqgF HJR family.</text>
</comment>
<dbReference type="NCBIfam" id="TIGR00250">
    <property type="entry name" value="RNAse_H_YqgF"/>
    <property type="match status" value="1"/>
</dbReference>
<dbReference type="GO" id="GO:0016788">
    <property type="term" value="F:hydrolase activity, acting on ester bonds"/>
    <property type="evidence" value="ECO:0007669"/>
    <property type="project" value="UniProtKB-UniRule"/>
</dbReference>
<dbReference type="Pfam" id="PF03652">
    <property type="entry name" value="RuvX"/>
    <property type="match status" value="1"/>
</dbReference>